<evidence type="ECO:0000259" key="1">
    <source>
        <dbReference type="SMART" id="SM01111"/>
    </source>
</evidence>
<dbReference type="Pfam" id="PF08881">
    <property type="entry name" value="CVNH"/>
    <property type="match status" value="1"/>
</dbReference>
<accession>A0A507QTY8</accession>
<feature type="domain" description="Cyanovirin-N" evidence="1">
    <location>
        <begin position="2"/>
        <end position="105"/>
    </location>
</feature>
<sequence>MAFHLSAQDVRIDDKHYLRALLSNESGDLVEAEFDLDTVLGNDEGSFSWDGANFSESAEDVTFSIEGDGQVPVLRALLYNSAGETFPRDVNLAERIENHDGAFVYV</sequence>
<dbReference type="Proteomes" id="UP000319663">
    <property type="component" value="Unassembled WGS sequence"/>
</dbReference>
<dbReference type="PANTHER" id="PTHR42076">
    <property type="entry name" value="CYANOVIRIN-N HOMOLOG"/>
    <property type="match status" value="1"/>
</dbReference>
<dbReference type="Gene3D" id="2.30.60.10">
    <property type="entry name" value="Cyanovirin-N"/>
    <property type="match status" value="1"/>
</dbReference>
<proteinExistence type="predicted"/>
<gene>
    <name evidence="2" type="ORF">MPDQ_000387</name>
</gene>
<dbReference type="SMART" id="SM01111">
    <property type="entry name" value="CVNH"/>
    <property type="match status" value="1"/>
</dbReference>
<evidence type="ECO:0000313" key="3">
    <source>
        <dbReference type="Proteomes" id="UP000319663"/>
    </source>
</evidence>
<dbReference type="InterPro" id="IPR011058">
    <property type="entry name" value="Cyanovirin-N"/>
</dbReference>
<comment type="caution">
    <text evidence="2">The sequence shown here is derived from an EMBL/GenBank/DDBJ whole genome shotgun (WGS) entry which is preliminary data.</text>
</comment>
<dbReference type="InterPro" id="IPR036673">
    <property type="entry name" value="Cyanovirin-N_sf"/>
</dbReference>
<dbReference type="AlphaFoldDB" id="A0A507QTY8"/>
<dbReference type="STRING" id="5098.A0A507QTY8"/>
<evidence type="ECO:0000313" key="2">
    <source>
        <dbReference type="EMBL" id="TQB70514.1"/>
    </source>
</evidence>
<dbReference type="SUPFAM" id="SSF51322">
    <property type="entry name" value="Cyanovirin-N"/>
    <property type="match status" value="1"/>
</dbReference>
<dbReference type="PANTHER" id="PTHR42076:SF1">
    <property type="entry name" value="CYANOVIRIN-N DOMAIN-CONTAINING PROTEIN"/>
    <property type="match status" value="1"/>
</dbReference>
<keyword evidence="3" id="KW-1185">Reference proteome</keyword>
<organism evidence="2 3">
    <name type="scientific">Monascus purpureus</name>
    <name type="common">Red mold</name>
    <name type="synonym">Monascus anka</name>
    <dbReference type="NCBI Taxonomy" id="5098"/>
    <lineage>
        <taxon>Eukaryota</taxon>
        <taxon>Fungi</taxon>
        <taxon>Dikarya</taxon>
        <taxon>Ascomycota</taxon>
        <taxon>Pezizomycotina</taxon>
        <taxon>Eurotiomycetes</taxon>
        <taxon>Eurotiomycetidae</taxon>
        <taxon>Eurotiales</taxon>
        <taxon>Aspergillaceae</taxon>
        <taxon>Monascus</taxon>
    </lineage>
</organism>
<name>A0A507QTY8_MONPU</name>
<reference evidence="2 3" key="1">
    <citation type="submission" date="2019-06" db="EMBL/GenBank/DDBJ databases">
        <title>Wine fermentation using esterase from Monascus purpureus.</title>
        <authorList>
            <person name="Geng C."/>
            <person name="Zhang Y."/>
        </authorList>
    </citation>
    <scope>NUCLEOTIDE SEQUENCE [LARGE SCALE GENOMIC DNA]</scope>
    <source>
        <strain evidence="2">HQ1</strain>
    </source>
</reference>
<protein>
    <recommendedName>
        <fullName evidence="1">Cyanovirin-N domain-containing protein</fullName>
    </recommendedName>
</protein>
<dbReference type="EMBL" id="VIFY01000105">
    <property type="protein sequence ID" value="TQB70514.1"/>
    <property type="molecule type" value="Genomic_DNA"/>
</dbReference>